<reference evidence="3 5" key="1">
    <citation type="submission" date="2024-03" db="EMBL/GenBank/DDBJ databases">
        <title>The Acrasis kona genome and developmental transcriptomes reveal deep origins of eukaryotic multicellular pathways.</title>
        <authorList>
            <person name="Sheikh S."/>
            <person name="Fu C.-J."/>
            <person name="Brown M.W."/>
            <person name="Baldauf S.L."/>
        </authorList>
    </citation>
    <scope>NUCLEOTIDE SEQUENCE [LARGE SCALE GENOMIC DNA]</scope>
    <source>
        <strain evidence="3 5">ATCC MYA-3509</strain>
    </source>
</reference>
<keyword evidence="1" id="KW-0812">Transmembrane</keyword>
<feature type="transmembrane region" description="Helical" evidence="1">
    <location>
        <begin position="20"/>
        <end position="43"/>
    </location>
</feature>
<name>A0AAW2YRB2_9EUKA</name>
<dbReference type="GO" id="GO:0005739">
    <property type="term" value="C:mitochondrion"/>
    <property type="evidence" value="ECO:0007669"/>
    <property type="project" value="TreeGrafter"/>
</dbReference>
<dbReference type="Pfam" id="PF06916">
    <property type="entry name" value="FAM210A-B_dom"/>
    <property type="match status" value="1"/>
</dbReference>
<feature type="domain" description="DUF1279" evidence="2">
    <location>
        <begin position="15"/>
        <end position="100"/>
    </location>
</feature>
<dbReference type="PANTHER" id="PTHR21377">
    <property type="entry name" value="PROTEIN FAM210B, MITOCHONDRIAL"/>
    <property type="match status" value="1"/>
</dbReference>
<keyword evidence="1" id="KW-0472">Membrane</keyword>
<dbReference type="EMBL" id="JAOPGA020001328">
    <property type="protein sequence ID" value="KAL0487256.1"/>
    <property type="molecule type" value="Genomic_DNA"/>
</dbReference>
<protein>
    <recommendedName>
        <fullName evidence="2">DUF1279 domain-containing protein</fullName>
    </recommendedName>
</protein>
<dbReference type="Proteomes" id="UP001431209">
    <property type="component" value="Unassembled WGS sequence"/>
</dbReference>
<sequence length="116" mass="12884">MNPPSKESLGSSLSAFIKRWGFIGVTTHVFITLFSFLCWYQAVSSGVDVQKLMDKLYKTTGWKLFKLDAASTGSKLAAAYIIHKATSPLRWPLTFIFTPLVSRALGIGPKDEEPEK</sequence>
<evidence type="ECO:0000313" key="4">
    <source>
        <dbReference type="EMBL" id="KAL0487256.1"/>
    </source>
</evidence>
<keyword evidence="5" id="KW-1185">Reference proteome</keyword>
<organism evidence="3 5">
    <name type="scientific">Acrasis kona</name>
    <dbReference type="NCBI Taxonomy" id="1008807"/>
    <lineage>
        <taxon>Eukaryota</taxon>
        <taxon>Discoba</taxon>
        <taxon>Heterolobosea</taxon>
        <taxon>Tetramitia</taxon>
        <taxon>Eutetramitia</taxon>
        <taxon>Acrasidae</taxon>
        <taxon>Acrasis</taxon>
    </lineage>
</organism>
<dbReference type="PANTHER" id="PTHR21377:SF18">
    <property type="entry name" value="DUF1279 DOMAIN-CONTAINING PROTEIN"/>
    <property type="match status" value="1"/>
</dbReference>
<dbReference type="EMBL" id="JAOPGA020000581">
    <property type="protein sequence ID" value="KAL0479629.1"/>
    <property type="molecule type" value="Genomic_DNA"/>
</dbReference>
<comment type="caution">
    <text evidence="3">The sequence shown here is derived from an EMBL/GenBank/DDBJ whole genome shotgun (WGS) entry which is preliminary data.</text>
</comment>
<evidence type="ECO:0000313" key="3">
    <source>
        <dbReference type="EMBL" id="KAL0479629.1"/>
    </source>
</evidence>
<proteinExistence type="predicted"/>
<gene>
    <name evidence="4" type="ORF">AKO1_001071</name>
    <name evidence="3" type="ORF">AKO1_015049</name>
</gene>
<dbReference type="InterPro" id="IPR009688">
    <property type="entry name" value="FAM210A/B-like_dom"/>
</dbReference>
<accession>A0AAW2YRB2</accession>
<dbReference type="AlphaFoldDB" id="A0AAW2YRB2"/>
<evidence type="ECO:0000259" key="2">
    <source>
        <dbReference type="Pfam" id="PF06916"/>
    </source>
</evidence>
<evidence type="ECO:0000256" key="1">
    <source>
        <dbReference type="SAM" id="Phobius"/>
    </source>
</evidence>
<keyword evidence="1" id="KW-1133">Transmembrane helix</keyword>
<evidence type="ECO:0000313" key="5">
    <source>
        <dbReference type="Proteomes" id="UP001431209"/>
    </source>
</evidence>
<dbReference type="InterPro" id="IPR045866">
    <property type="entry name" value="FAM210A/B-like"/>
</dbReference>